<organism evidence="8 9">
    <name type="scientific">Cirrhinus molitorella</name>
    <name type="common">mud carp</name>
    <dbReference type="NCBI Taxonomy" id="172907"/>
    <lineage>
        <taxon>Eukaryota</taxon>
        <taxon>Metazoa</taxon>
        <taxon>Chordata</taxon>
        <taxon>Craniata</taxon>
        <taxon>Vertebrata</taxon>
        <taxon>Euteleostomi</taxon>
        <taxon>Actinopterygii</taxon>
        <taxon>Neopterygii</taxon>
        <taxon>Teleostei</taxon>
        <taxon>Ostariophysi</taxon>
        <taxon>Cypriniformes</taxon>
        <taxon>Cyprinidae</taxon>
        <taxon>Labeoninae</taxon>
        <taxon>Labeonini</taxon>
        <taxon>Cirrhinus</taxon>
    </lineage>
</organism>
<feature type="domain" description="AIG1-type G" evidence="7">
    <location>
        <begin position="18"/>
        <end position="208"/>
    </location>
</feature>
<keyword evidence="2" id="KW-0547">Nucleotide-binding</keyword>
<dbReference type="InterPro" id="IPR011524">
    <property type="entry name" value="SARAH_dom"/>
</dbReference>
<evidence type="ECO:0000256" key="3">
    <source>
        <dbReference type="ARBA" id="ARBA00023134"/>
    </source>
</evidence>
<dbReference type="InterPro" id="IPR045058">
    <property type="entry name" value="GIMA/IAN/Toc"/>
</dbReference>
<evidence type="ECO:0000259" key="6">
    <source>
        <dbReference type="PROSITE" id="PS50951"/>
    </source>
</evidence>
<gene>
    <name evidence="8" type="ORF">QQF64_025752</name>
</gene>
<evidence type="ECO:0000313" key="8">
    <source>
        <dbReference type="EMBL" id="KAL1279079.1"/>
    </source>
</evidence>
<feature type="compositionally biased region" description="Basic and acidic residues" evidence="5">
    <location>
        <begin position="225"/>
        <end position="247"/>
    </location>
</feature>
<name>A0ABR3NQ75_9TELE</name>
<evidence type="ECO:0000256" key="4">
    <source>
        <dbReference type="SAM" id="Coils"/>
    </source>
</evidence>
<keyword evidence="4" id="KW-0175">Coiled coil</keyword>
<dbReference type="EMBL" id="JAYMGO010000003">
    <property type="protein sequence ID" value="KAL1279079.1"/>
    <property type="molecule type" value="Genomic_DNA"/>
</dbReference>
<evidence type="ECO:0000256" key="1">
    <source>
        <dbReference type="ARBA" id="ARBA00008535"/>
    </source>
</evidence>
<dbReference type="SUPFAM" id="SSF52540">
    <property type="entry name" value="P-loop containing nucleoside triphosphate hydrolases"/>
    <property type="match status" value="2"/>
</dbReference>
<feature type="domain" description="SARAH" evidence="6">
    <location>
        <begin position="2142"/>
        <end position="2189"/>
    </location>
</feature>
<feature type="compositionally biased region" description="Basic and acidic residues" evidence="5">
    <location>
        <begin position="754"/>
        <end position="1051"/>
    </location>
</feature>
<evidence type="ECO:0000256" key="5">
    <source>
        <dbReference type="SAM" id="MobiDB-lite"/>
    </source>
</evidence>
<feature type="region of interest" description="Disordered" evidence="5">
    <location>
        <begin position="210"/>
        <end position="247"/>
    </location>
</feature>
<feature type="compositionally biased region" description="Acidic residues" evidence="5">
    <location>
        <begin position="210"/>
        <end position="224"/>
    </location>
</feature>
<dbReference type="InterPro" id="IPR006703">
    <property type="entry name" value="G_AIG1"/>
</dbReference>
<reference evidence="8 9" key="1">
    <citation type="submission" date="2023-09" db="EMBL/GenBank/DDBJ databases">
        <authorList>
            <person name="Wang M."/>
        </authorList>
    </citation>
    <scope>NUCLEOTIDE SEQUENCE [LARGE SCALE GENOMIC DNA]</scope>
    <source>
        <strain evidence="8">GT-2023</strain>
        <tissue evidence="8">Liver</tissue>
    </source>
</reference>
<dbReference type="PROSITE" id="PS51720">
    <property type="entry name" value="G_AIG1"/>
    <property type="match status" value="3"/>
</dbReference>
<dbReference type="Pfam" id="PF04548">
    <property type="entry name" value="AIG1"/>
    <property type="match status" value="6"/>
</dbReference>
<protein>
    <recommendedName>
        <fullName evidence="10">GTPase IMAP family member 8-like protein</fullName>
    </recommendedName>
</protein>
<dbReference type="InterPro" id="IPR027417">
    <property type="entry name" value="P-loop_NTPase"/>
</dbReference>
<evidence type="ECO:0008006" key="10">
    <source>
        <dbReference type="Google" id="ProtNLM"/>
    </source>
</evidence>
<dbReference type="Proteomes" id="UP001558613">
    <property type="component" value="Unassembled WGS sequence"/>
</dbReference>
<comment type="caution">
    <text evidence="8">The sequence shown here is derived from an EMBL/GenBank/DDBJ whole genome shotgun (WGS) entry which is preliminary data.</text>
</comment>
<dbReference type="PROSITE" id="PS50951">
    <property type="entry name" value="SARAH"/>
    <property type="match status" value="1"/>
</dbReference>
<feature type="domain" description="AIG1-type G" evidence="7">
    <location>
        <begin position="481"/>
        <end position="681"/>
    </location>
</feature>
<sequence length="2227" mass="267762">MAYSAEGRRSAELEHPNMSDLRIVLLGKNVSENRRVGNFIFGRAEFDNEAPPDVVERVGRRLKDRHIIIINSPQLLQKNISHHQITQTVRECDYLSDPGPHVFIIIAQYKDFTEKDRHRVKQVLKEFNEEAIERTIVITTDEETYRSMLSSLFMNNAIHKLIKKCGGRYLKIDERKPECHSEIFKRIYDILKENQEKYPKCEIFDDFEERSVDEEQSNSEENGENVEKLYHKDDENPKERQREKSEVSTKQKLNLVLCGTDGSLKNSVSKLLQGKNIKTAKDSHQEERSEECIKIDKVKHDRLISLVELPSLNRLSEDEAMRQTLFCVSLCDPGVHVFLLIIPTAALSNEDKSEMEKIQKILDSRSHFVVLFATDLTIDAPVRDDVESFAESQSFIHHCGGQYTVRLQGPENSTQIPELLNYLENMKTEPYTLHMYVKAQENRVRHETEEKYKKELSEISKIKELQKKIQSEGAEDEADDQECLRIVLIGTTGNGKSATGNTILGRNEFVSQLNTGSVTTVCQKGVGEADGRSVAVVDTPGLFDTTMSNDQVMEEIVKCVSLSLPGPHVFVIVLSLARFDMVETDTVDLIKKIFGPKAAQFSIILFTRGDELENESIQDYVKRSKSAELKKLISDCGNRYLVFNNKEKKDKTQVIQLLNMIEEVKTNKCRYFTNSMFEEAEMSIKKKTVEILKENEREIQTQHEKLKIKYETEMKELKKRLEEEKRNADEERIQRENEFRQKEEKLKKHFKKQNKTEQQKQDTEYQKRLEFEQQQRDEYNEKIEEMKRELEKQRKQNEKQQKESEEENIKREEIYRQDQEKMKNDKERIIAELQMKQEEEIKKRDLEERKRNEQEDKERQEWERKIKEAENETKKEIQEEIKRQQREWEDEKKRQTKEQEEEERKRKEKHKEQLREKQKELEKMEMRFKRERDVEQQKIEEERQKQRREREEKEREYEEKRHEIKMHYERLEQKRKEEWDRKKQEADKRREEERERWEKMIGDLKQEHDKEIKKRERERKEREEKEKNVMKQKHEEEIKFMKKKHEDEARKQAEELNDFRERKEKHFQELQQMLEEQQGQRELLEKLWRHLKEDDEKELKHKEKERRQILEEIEILKMRIVLLGKNTSENRRVGNFIFGQSAFDSEAPPEDLEKGEGRLKNRHVIIINSPQLLQTNISDHQITQTVRECVYLSDPGPHLFIIIVQYKDFTEKDRHRVKQVLKEFSEEAIECTIVITTDEETYRSMLSSLFINNAVHELIKDCGGRHLQLDYRKPECYSEAFKRIDNILKENQEKYPLLHEEERSGSEEENVVEKLYHRDDREKSEVSANVSREQKLNLVLCGADGSLKNSVSKLLLGKRIKTVKASHQREKSEDCKRKYSMIHDHQLSIVKLPALNCLSEEKVMCQSLRCVSLCDPGVHAFIIIVPVAPLTDEDKTEMEMVLKIFDSKSHFVVLFTTDLTVDVTVTNFVESFTQPQSLIRHCGGQYKMMGLKEPEISRQISELLDYIENMKTEPYTLQMYVKAQENIVRHETEEKYKDKLSEMLSKIKELQREIPQSEGNGKSATGNTILGRNEFVSQLSTDSVTTVCQKGVGEVDGRSVAVVDTPGLFDTTLSNDQVMEEIVKCVSLSSPGPHVFVIVLSLGRFIQMETDTVELIKKIFGPKAAQFSIVLFTRGDELENESIQDYVKRSNNTQLKKIIRDCGNRFLVFNNREKKDRTQVIHLLKMIEELKNTNAGRYFTNNMFEEAEMSIKKRMEEILKEREREIQIQHEELRIKYETEMEKLKKTLEAEKIKADEERLQRDNEFRQKEDKLKRAFEEKNKTEQQKRDIECQKRLEEEKQQRAEYNGKIEKMKREIENQRKQYEEQQKEREEEDKKREEKYRQDQEKLKNEKEHIIAELQMKQEEEIKKRDLEEKKRNEQEKKEKQDWKRKLKEAENERKEIQEEIKRQQIQWDEERIRQIREREIENRKRKEKHMNQLREKQEQLENMRKKFERKTEEERLKIQKERQKQRREREEKEREYEENKNEIERHYEQLERKRKEEWERQKIEDDERREEQRKRWEKMIEDLKQEQEKEMKRREKEENGRKEREEKEREEMKKKHEEEIKVIKKKHQDEARKQAEELNDFREKKEQHDQGLQYMLEQQQRQQELLERLYQHLKEEKEEEIKELHDQKEKERKQLLEEIETLKNKRCVILITSLTIAESRRRKKIHKDHNIRKFRNQLST</sequence>
<dbReference type="Gene3D" id="3.40.50.300">
    <property type="entry name" value="P-loop containing nucleotide triphosphate hydrolases"/>
    <property type="match status" value="6"/>
</dbReference>
<accession>A0ABR3NQ75</accession>
<evidence type="ECO:0000256" key="2">
    <source>
        <dbReference type="ARBA" id="ARBA00022741"/>
    </source>
</evidence>
<proteinExistence type="inferred from homology"/>
<feature type="domain" description="AIG1-type G" evidence="7">
    <location>
        <begin position="1547"/>
        <end position="1748"/>
    </location>
</feature>
<feature type="region of interest" description="Disordered" evidence="5">
    <location>
        <begin position="722"/>
        <end position="1051"/>
    </location>
</feature>
<keyword evidence="9" id="KW-1185">Reference proteome</keyword>
<evidence type="ECO:0000259" key="7">
    <source>
        <dbReference type="PROSITE" id="PS51720"/>
    </source>
</evidence>
<keyword evidence="3" id="KW-0342">GTP-binding</keyword>
<feature type="region of interest" description="Disordered" evidence="5">
    <location>
        <begin position="1850"/>
        <end position="1946"/>
    </location>
</feature>
<dbReference type="PANTHER" id="PTHR10903:SF170">
    <property type="entry name" value="GTPASE IMAP FAMILY MEMBER 7"/>
    <property type="match status" value="1"/>
</dbReference>
<dbReference type="PANTHER" id="PTHR10903">
    <property type="entry name" value="GTPASE, IMAP FAMILY MEMBER-RELATED"/>
    <property type="match status" value="1"/>
</dbReference>
<feature type="compositionally biased region" description="Basic and acidic residues" evidence="5">
    <location>
        <begin position="722"/>
        <end position="746"/>
    </location>
</feature>
<feature type="coiled-coil region" evidence="4">
    <location>
        <begin position="1533"/>
        <end position="1560"/>
    </location>
</feature>
<dbReference type="CDD" id="cd01852">
    <property type="entry name" value="AIG1"/>
    <property type="match status" value="2"/>
</dbReference>
<evidence type="ECO:0000313" key="9">
    <source>
        <dbReference type="Proteomes" id="UP001558613"/>
    </source>
</evidence>
<comment type="similarity">
    <text evidence="1">Belongs to the TRAFAC class TrmE-Era-EngA-EngB-Septin-like GTPase superfamily. AIG1/Toc34/Toc159-like paraseptin GTPase family. IAN subfamily.</text>
</comment>
<feature type="region of interest" description="Disordered" evidence="5">
    <location>
        <begin position="1965"/>
        <end position="2136"/>
    </location>
</feature>